<evidence type="ECO:0000259" key="1">
    <source>
        <dbReference type="Pfam" id="PF10135"/>
    </source>
</evidence>
<evidence type="ECO:0000313" key="3">
    <source>
        <dbReference type="Proteomes" id="UP000221734"/>
    </source>
</evidence>
<dbReference type="OrthoDB" id="9796740at2"/>
<feature type="domain" description="Flagellar protein FlgJ N-terminal" evidence="1">
    <location>
        <begin position="57"/>
        <end position="105"/>
    </location>
</feature>
<reference evidence="3" key="1">
    <citation type="submission" date="2017-10" db="EMBL/GenBank/DDBJ databases">
        <authorList>
            <person name="Frank J."/>
        </authorList>
    </citation>
    <scope>NUCLEOTIDE SEQUENCE [LARGE SCALE GENOMIC DNA]</scope>
</reference>
<proteinExistence type="predicted"/>
<keyword evidence="2" id="KW-0282">Flagellum</keyword>
<keyword evidence="2" id="KW-0969">Cilium</keyword>
<sequence length="149" mass="15999">METSLDINPFLQIDPVHSSSISNLNSLAGQKKITNDDASLRKIAQDFEAVLLNFVVKAMWKTIPKGGLFDGGGGMQGYTEIMQNALAEDLAAKGGFGVAPVIYNQLKPKNVVTEAFGKNVPSLPEKWSKKGNGEDVGINKEMASVNFKG</sequence>
<dbReference type="Pfam" id="PF10135">
    <property type="entry name" value="Rod-binding"/>
    <property type="match status" value="1"/>
</dbReference>
<dbReference type="EMBL" id="LT934425">
    <property type="protein sequence ID" value="SOH03146.1"/>
    <property type="molecule type" value="Genomic_DNA"/>
</dbReference>
<dbReference type="KEGG" id="kst:KSMBR1_0632"/>
<organism evidence="2 3">
    <name type="scientific">Kuenenia stuttgartiensis</name>
    <dbReference type="NCBI Taxonomy" id="174633"/>
    <lineage>
        <taxon>Bacteria</taxon>
        <taxon>Pseudomonadati</taxon>
        <taxon>Planctomycetota</taxon>
        <taxon>Candidatus Brocadiia</taxon>
        <taxon>Candidatus Brocadiales</taxon>
        <taxon>Candidatus Brocadiaceae</taxon>
        <taxon>Candidatus Kuenenia</taxon>
    </lineage>
</organism>
<gene>
    <name evidence="2" type="ORF">KSMBR1_0632</name>
</gene>
<keyword evidence="2" id="KW-0966">Cell projection</keyword>
<dbReference type="AlphaFoldDB" id="A0A2C9CBR0"/>
<evidence type="ECO:0000313" key="2">
    <source>
        <dbReference type="EMBL" id="SOH03146.1"/>
    </source>
</evidence>
<protein>
    <submittedName>
        <fullName evidence="2">Flagellar rod assembly protein/muramidase FlgJ</fullName>
    </submittedName>
</protein>
<accession>A0A2C9CBR0</accession>
<dbReference type="Proteomes" id="UP000221734">
    <property type="component" value="Chromosome Kuenenia_stuttgartiensis_MBR1"/>
</dbReference>
<dbReference type="InterPro" id="IPR019301">
    <property type="entry name" value="Flagellar_prot_FlgJ_N"/>
</dbReference>
<name>A0A2C9CBR0_KUEST</name>
<dbReference type="RefSeq" id="WP_099324026.1">
    <property type="nucleotide sequence ID" value="NZ_LT934425.1"/>
</dbReference>
<keyword evidence="3" id="KW-1185">Reference proteome</keyword>